<keyword evidence="8" id="KW-1185">Reference proteome</keyword>
<keyword evidence="2" id="KW-1003">Cell membrane</keyword>
<dbReference type="PANTHER" id="PTHR43646:SF2">
    <property type="entry name" value="GLYCOSYLTRANSFERASE 2-LIKE DOMAIN-CONTAINING PROTEIN"/>
    <property type="match status" value="1"/>
</dbReference>
<dbReference type="NCBIfam" id="TIGR04283">
    <property type="entry name" value="glyco_like_mftF"/>
    <property type="match status" value="1"/>
</dbReference>
<dbReference type="KEGG" id="alus:STSP2_02427"/>
<dbReference type="InterPro" id="IPR029044">
    <property type="entry name" value="Nucleotide-diphossugar_trans"/>
</dbReference>
<dbReference type="PANTHER" id="PTHR43646">
    <property type="entry name" value="GLYCOSYLTRANSFERASE"/>
    <property type="match status" value="1"/>
</dbReference>
<gene>
    <name evidence="7" type="ORF">STSP2_02427</name>
</gene>
<dbReference type="STRING" id="1936003.STSP2_02427"/>
<dbReference type="GO" id="GO:0016757">
    <property type="term" value="F:glycosyltransferase activity"/>
    <property type="evidence" value="ECO:0007669"/>
    <property type="project" value="UniProtKB-KW"/>
</dbReference>
<evidence type="ECO:0000313" key="7">
    <source>
        <dbReference type="EMBL" id="AQT69238.1"/>
    </source>
</evidence>
<proteinExistence type="predicted"/>
<dbReference type="AlphaFoldDB" id="A0A1U9NNC8"/>
<protein>
    <submittedName>
        <fullName evidence="7">N-glycosyltransferase</fullName>
    </submittedName>
</protein>
<dbReference type="GO" id="GO:0005886">
    <property type="term" value="C:plasma membrane"/>
    <property type="evidence" value="ECO:0007669"/>
    <property type="project" value="UniProtKB-SubCell"/>
</dbReference>
<comment type="subcellular location">
    <subcellularLocation>
        <location evidence="1">Cell membrane</location>
    </subcellularLocation>
</comment>
<sequence length="244" mass="27238">MNEHQRKTGKSLNDEDNCRISVIIPVLHESAVINETVQHVFSIDGSEDCEVIVADGSDNADTLGVIKDGRITKMQSSPGRAIQMNAGANAACGNVLVFLHADTFLPKNAFTVIKNAISKQQYAVGAFKLGLDSDKLTMKIITALANLRNRILRIPYGDQAIFIRRELFEELGGFPAIPLMEDIELMKRLKRKGCKVFFSKAKVTSSARRWQKEGPWRCSARNLIISAMYHLGVPAERLVRFYRS</sequence>
<dbReference type="EMBL" id="CP019791">
    <property type="protein sequence ID" value="AQT69238.1"/>
    <property type="molecule type" value="Genomic_DNA"/>
</dbReference>
<name>A0A1U9NNC8_9BACT</name>
<evidence type="ECO:0000256" key="3">
    <source>
        <dbReference type="ARBA" id="ARBA00022676"/>
    </source>
</evidence>
<evidence type="ECO:0000256" key="2">
    <source>
        <dbReference type="ARBA" id="ARBA00022475"/>
    </source>
</evidence>
<dbReference type="InterPro" id="IPR001173">
    <property type="entry name" value="Glyco_trans_2-like"/>
</dbReference>
<reference evidence="8" key="1">
    <citation type="submission" date="2017-02" db="EMBL/GenBank/DDBJ databases">
        <title>Comparative genomics and description of representatives of a novel lineage of planctomycetes thriving in anoxic sediments.</title>
        <authorList>
            <person name="Spring S."/>
            <person name="Bunk B."/>
            <person name="Sproer C."/>
        </authorList>
    </citation>
    <scope>NUCLEOTIDE SEQUENCE [LARGE SCALE GENOMIC DNA]</scope>
    <source>
        <strain evidence="8">ST-NAGAB-D1</strain>
    </source>
</reference>
<organism evidence="7 8">
    <name type="scientific">Anaerohalosphaera lusitana</name>
    <dbReference type="NCBI Taxonomy" id="1936003"/>
    <lineage>
        <taxon>Bacteria</taxon>
        <taxon>Pseudomonadati</taxon>
        <taxon>Planctomycetota</taxon>
        <taxon>Phycisphaerae</taxon>
        <taxon>Sedimentisphaerales</taxon>
        <taxon>Anaerohalosphaeraceae</taxon>
        <taxon>Anaerohalosphaera</taxon>
    </lineage>
</organism>
<evidence type="ECO:0000256" key="4">
    <source>
        <dbReference type="ARBA" id="ARBA00022679"/>
    </source>
</evidence>
<dbReference type="SUPFAM" id="SSF53448">
    <property type="entry name" value="Nucleotide-diphospho-sugar transferases"/>
    <property type="match status" value="1"/>
</dbReference>
<keyword evidence="4 7" id="KW-0808">Transferase</keyword>
<evidence type="ECO:0000313" key="8">
    <source>
        <dbReference type="Proteomes" id="UP000189674"/>
    </source>
</evidence>
<dbReference type="Pfam" id="PF00535">
    <property type="entry name" value="Glycos_transf_2"/>
    <property type="match status" value="1"/>
</dbReference>
<feature type="domain" description="Glycosyltransferase 2-like" evidence="6">
    <location>
        <begin position="21"/>
        <end position="143"/>
    </location>
</feature>
<dbReference type="Proteomes" id="UP000189674">
    <property type="component" value="Chromosome"/>
</dbReference>
<evidence type="ECO:0000256" key="1">
    <source>
        <dbReference type="ARBA" id="ARBA00004236"/>
    </source>
</evidence>
<evidence type="ECO:0000259" key="6">
    <source>
        <dbReference type="Pfam" id="PF00535"/>
    </source>
</evidence>
<evidence type="ECO:0000256" key="5">
    <source>
        <dbReference type="ARBA" id="ARBA00023136"/>
    </source>
</evidence>
<accession>A0A1U9NNC8</accession>
<dbReference type="Gene3D" id="3.90.550.10">
    <property type="entry name" value="Spore Coat Polysaccharide Biosynthesis Protein SpsA, Chain A"/>
    <property type="match status" value="1"/>
</dbReference>
<keyword evidence="3" id="KW-0328">Glycosyltransferase</keyword>
<dbReference type="InterPro" id="IPR026461">
    <property type="entry name" value="Trfase_2_rSAM/seldom_assoc"/>
</dbReference>
<keyword evidence="5" id="KW-0472">Membrane</keyword>
<dbReference type="CDD" id="cd02522">
    <property type="entry name" value="GT_2_like_a"/>
    <property type="match status" value="1"/>
</dbReference>